<keyword evidence="2" id="KW-0808">Transferase</keyword>
<accession>A0A4U5JWI0</accession>
<protein>
    <submittedName>
        <fullName evidence="2">Glutathione S-transferase</fullName>
    </submittedName>
</protein>
<dbReference type="EMBL" id="SZUA01000001">
    <property type="protein sequence ID" value="TKR34284.1"/>
    <property type="molecule type" value="Genomic_DNA"/>
</dbReference>
<dbReference type="InterPro" id="IPR036282">
    <property type="entry name" value="Glutathione-S-Trfase_C_sf"/>
</dbReference>
<organism evidence="2 3">
    <name type="scientific">Luteimonas gilva</name>
    <dbReference type="NCBI Taxonomy" id="2572684"/>
    <lineage>
        <taxon>Bacteria</taxon>
        <taxon>Pseudomonadati</taxon>
        <taxon>Pseudomonadota</taxon>
        <taxon>Gammaproteobacteria</taxon>
        <taxon>Lysobacterales</taxon>
        <taxon>Lysobacteraceae</taxon>
        <taxon>Luteimonas</taxon>
    </lineage>
</organism>
<dbReference type="Gene3D" id="1.20.1050.10">
    <property type="match status" value="1"/>
</dbReference>
<dbReference type="InterPro" id="IPR004045">
    <property type="entry name" value="Glutathione_S-Trfase_N"/>
</dbReference>
<dbReference type="SUPFAM" id="SSF47616">
    <property type="entry name" value="GST C-terminal domain-like"/>
    <property type="match status" value="1"/>
</dbReference>
<dbReference type="PANTHER" id="PTHR42673">
    <property type="entry name" value="MALEYLACETOACETATE ISOMERASE"/>
    <property type="match status" value="1"/>
</dbReference>
<name>A0A4U5JWI0_9GAMM</name>
<evidence type="ECO:0000313" key="3">
    <source>
        <dbReference type="Proteomes" id="UP000308707"/>
    </source>
</evidence>
<dbReference type="Gene3D" id="3.40.30.10">
    <property type="entry name" value="Glutaredoxin"/>
    <property type="match status" value="1"/>
</dbReference>
<dbReference type="Pfam" id="PF13410">
    <property type="entry name" value="GST_C_2"/>
    <property type="match status" value="1"/>
</dbReference>
<dbReference type="Proteomes" id="UP000308707">
    <property type="component" value="Unassembled WGS sequence"/>
</dbReference>
<dbReference type="GO" id="GO:0004364">
    <property type="term" value="F:glutathione transferase activity"/>
    <property type="evidence" value="ECO:0007669"/>
    <property type="project" value="TreeGrafter"/>
</dbReference>
<dbReference type="CDD" id="cd03194">
    <property type="entry name" value="GST_C_3"/>
    <property type="match status" value="1"/>
</dbReference>
<sequence>MRHFGVPFREHGLLLDTPEFEREIGRWSPGRTVPALHDEDGVVAWDSLAICEYVNDHYLDGRGWPRDPRARAHARSAAGEMHSGFVALRKQLPMNLRRRPDAYRWNADADRNIARIQALWRELREAHGAGGPFLCGEFGIVDAMFAPVMVRFDGYGVETDDNARAWCDALRALPAFVEWRDAALAETVRLPATDDIR</sequence>
<dbReference type="SUPFAM" id="SSF52833">
    <property type="entry name" value="Thioredoxin-like"/>
    <property type="match status" value="1"/>
</dbReference>
<dbReference type="AlphaFoldDB" id="A0A4U5JWI0"/>
<dbReference type="Pfam" id="PF13409">
    <property type="entry name" value="GST_N_2"/>
    <property type="match status" value="1"/>
</dbReference>
<keyword evidence="3" id="KW-1185">Reference proteome</keyword>
<feature type="domain" description="GST N-terminal" evidence="1">
    <location>
        <begin position="1"/>
        <end position="62"/>
    </location>
</feature>
<dbReference type="GO" id="GO:0006749">
    <property type="term" value="P:glutathione metabolic process"/>
    <property type="evidence" value="ECO:0007669"/>
    <property type="project" value="TreeGrafter"/>
</dbReference>
<evidence type="ECO:0000313" key="2">
    <source>
        <dbReference type="EMBL" id="TKR34284.1"/>
    </source>
</evidence>
<dbReference type="PROSITE" id="PS50404">
    <property type="entry name" value="GST_NTER"/>
    <property type="match status" value="1"/>
</dbReference>
<reference evidence="2 3" key="1">
    <citation type="submission" date="2019-04" db="EMBL/GenBank/DDBJ databases">
        <title>Reference strain of H23.</title>
        <authorList>
            <person name="Luo X."/>
        </authorList>
    </citation>
    <scope>NUCLEOTIDE SEQUENCE [LARGE SCALE GENOMIC DNA]</scope>
    <source>
        <strain evidence="2 3">H23</strain>
    </source>
</reference>
<dbReference type="PANTHER" id="PTHR42673:SF4">
    <property type="entry name" value="MALEYLACETOACETATE ISOMERASE"/>
    <property type="match status" value="1"/>
</dbReference>
<dbReference type="GO" id="GO:0006559">
    <property type="term" value="P:L-phenylalanine catabolic process"/>
    <property type="evidence" value="ECO:0007669"/>
    <property type="project" value="TreeGrafter"/>
</dbReference>
<gene>
    <name evidence="2" type="ORF">FCE95_07285</name>
</gene>
<dbReference type="GO" id="GO:0016034">
    <property type="term" value="F:maleylacetoacetate isomerase activity"/>
    <property type="evidence" value="ECO:0007669"/>
    <property type="project" value="TreeGrafter"/>
</dbReference>
<dbReference type="OrthoDB" id="9799538at2"/>
<dbReference type="InterPro" id="IPR036249">
    <property type="entry name" value="Thioredoxin-like_sf"/>
</dbReference>
<comment type="caution">
    <text evidence="2">The sequence shown here is derived from an EMBL/GenBank/DDBJ whole genome shotgun (WGS) entry which is preliminary data.</text>
</comment>
<proteinExistence type="predicted"/>
<evidence type="ECO:0000259" key="1">
    <source>
        <dbReference type="PROSITE" id="PS50404"/>
    </source>
</evidence>